<reference evidence="3 4" key="1">
    <citation type="submission" date="2019-02" db="EMBL/GenBank/DDBJ databases">
        <title>Genome sequencing of the rare red list fungi Antrodiella citrinella (Flaviporus citrinellus).</title>
        <authorList>
            <person name="Buettner E."/>
            <person name="Kellner H."/>
        </authorList>
    </citation>
    <scope>NUCLEOTIDE SEQUENCE [LARGE SCALE GENOMIC DNA]</scope>
    <source>
        <strain evidence="3 4">DSM 108506</strain>
    </source>
</reference>
<dbReference type="AlphaFoldDB" id="A0A4S4MUW3"/>
<evidence type="ECO:0000256" key="2">
    <source>
        <dbReference type="SAM" id="MobiDB-lite"/>
    </source>
</evidence>
<keyword evidence="1" id="KW-0175">Coiled coil</keyword>
<dbReference type="Proteomes" id="UP000308730">
    <property type="component" value="Unassembled WGS sequence"/>
</dbReference>
<feature type="compositionally biased region" description="Low complexity" evidence="2">
    <location>
        <begin position="203"/>
        <end position="214"/>
    </location>
</feature>
<comment type="caution">
    <text evidence="3">The sequence shown here is derived from an EMBL/GenBank/DDBJ whole genome shotgun (WGS) entry which is preliminary data.</text>
</comment>
<feature type="coiled-coil region" evidence="1">
    <location>
        <begin position="12"/>
        <end position="60"/>
    </location>
</feature>
<evidence type="ECO:0000313" key="3">
    <source>
        <dbReference type="EMBL" id="THH27120.1"/>
    </source>
</evidence>
<dbReference type="EMBL" id="SGPM01000278">
    <property type="protein sequence ID" value="THH27120.1"/>
    <property type="molecule type" value="Genomic_DNA"/>
</dbReference>
<accession>A0A4S4MUW3</accession>
<sequence length="214" mass="23656">MAGPPKAKQPTKAQLEAVIRDLEQRLRDNSTARENVDEDLQVANTRIDELEAANATLTAAAAAAHALVAQGGPGADVPPGSVPRPRGRFNIRDAMGVDHEQYKSIQRTVRDLIIQAQVDWTDDFRRQDPTNLARLYKAAIQVHPVLARYYRHWATAELAKQYMANKRKHAYKNAYIPKKPRSQRGSQAGPAEPAGARTHDEQSLSSSESSGEED</sequence>
<evidence type="ECO:0000256" key="1">
    <source>
        <dbReference type="SAM" id="Coils"/>
    </source>
</evidence>
<feature type="region of interest" description="Disordered" evidence="2">
    <location>
        <begin position="173"/>
        <end position="214"/>
    </location>
</feature>
<organism evidence="3 4">
    <name type="scientific">Antrodiella citrinella</name>
    <dbReference type="NCBI Taxonomy" id="2447956"/>
    <lineage>
        <taxon>Eukaryota</taxon>
        <taxon>Fungi</taxon>
        <taxon>Dikarya</taxon>
        <taxon>Basidiomycota</taxon>
        <taxon>Agaricomycotina</taxon>
        <taxon>Agaricomycetes</taxon>
        <taxon>Polyporales</taxon>
        <taxon>Steccherinaceae</taxon>
        <taxon>Antrodiella</taxon>
    </lineage>
</organism>
<evidence type="ECO:0000313" key="4">
    <source>
        <dbReference type="Proteomes" id="UP000308730"/>
    </source>
</evidence>
<dbReference type="OrthoDB" id="3266957at2759"/>
<gene>
    <name evidence="3" type="ORF">EUX98_g7064</name>
</gene>
<protein>
    <submittedName>
        <fullName evidence="3">Uncharacterized protein</fullName>
    </submittedName>
</protein>
<name>A0A4S4MUW3_9APHY</name>
<keyword evidence="4" id="KW-1185">Reference proteome</keyword>
<proteinExistence type="predicted"/>